<reference evidence="2" key="1">
    <citation type="journal article" date="2018" name="Genome Biol.">
        <title>SKESA: strategic k-mer extension for scrupulous assemblies.</title>
        <authorList>
            <person name="Souvorov A."/>
            <person name="Agarwala R."/>
            <person name="Lipman D.J."/>
        </authorList>
    </citation>
    <scope>NUCLEOTIDE SEQUENCE</scope>
    <source>
        <strain evidence="2">MA.CK_94/00004459</strain>
    </source>
</reference>
<keyword evidence="1" id="KW-0812">Transmembrane</keyword>
<reference evidence="2" key="2">
    <citation type="submission" date="2020-02" db="EMBL/GenBank/DDBJ databases">
        <authorList>
            <consortium name="NCBI Pathogen Detection Project"/>
        </authorList>
    </citation>
    <scope>NUCLEOTIDE SEQUENCE</scope>
    <source>
        <strain evidence="2">MA.CK_94/00004459</strain>
    </source>
</reference>
<dbReference type="AlphaFoldDB" id="A0A757W0D7"/>
<accession>A0A757W0D7</accession>
<evidence type="ECO:0000313" key="2">
    <source>
        <dbReference type="EMBL" id="HAG0930003.1"/>
    </source>
</evidence>
<keyword evidence="1" id="KW-0472">Membrane</keyword>
<sequence length="152" mass="18113">MKLYWTLKSIPELTDLPANIRKKNFKEACHALPAHITFWVGAAVAVICNIIFSTVYDYYFPGRNIWPYNITRGFCVVFPGMILWHQFNVYIMRKHYRHILEQGKKTDHESDSERLIREADTREYQQWRYFRYFASAFLIIISIVSVLLLSQV</sequence>
<feature type="transmembrane region" description="Helical" evidence="1">
    <location>
        <begin position="65"/>
        <end position="84"/>
    </location>
</feature>
<evidence type="ECO:0000256" key="1">
    <source>
        <dbReference type="SAM" id="Phobius"/>
    </source>
</evidence>
<feature type="transmembrane region" description="Helical" evidence="1">
    <location>
        <begin position="129"/>
        <end position="149"/>
    </location>
</feature>
<gene>
    <name evidence="2" type="ORF">G8S40_004047</name>
</gene>
<keyword evidence="1" id="KW-1133">Transmembrane helix</keyword>
<dbReference type="EMBL" id="DAAXGR010000014">
    <property type="protein sequence ID" value="HAG0930003.1"/>
    <property type="molecule type" value="Genomic_DNA"/>
</dbReference>
<protein>
    <submittedName>
        <fullName evidence="2">Uncharacterized protein</fullName>
    </submittedName>
</protein>
<name>A0A757W0D7_SALER</name>
<feature type="transmembrane region" description="Helical" evidence="1">
    <location>
        <begin position="31"/>
        <end position="53"/>
    </location>
</feature>
<comment type="caution">
    <text evidence="2">The sequence shown here is derived from an EMBL/GenBank/DDBJ whole genome shotgun (WGS) entry which is preliminary data.</text>
</comment>
<organism evidence="2">
    <name type="scientific">Salmonella enterica</name>
    <name type="common">Salmonella choleraesuis</name>
    <dbReference type="NCBI Taxonomy" id="28901"/>
    <lineage>
        <taxon>Bacteria</taxon>
        <taxon>Pseudomonadati</taxon>
        <taxon>Pseudomonadota</taxon>
        <taxon>Gammaproteobacteria</taxon>
        <taxon>Enterobacterales</taxon>
        <taxon>Enterobacteriaceae</taxon>
        <taxon>Salmonella</taxon>
    </lineage>
</organism>
<proteinExistence type="predicted"/>